<dbReference type="Gene3D" id="3.40.50.300">
    <property type="entry name" value="P-loop containing nucleotide triphosphate hydrolases"/>
    <property type="match status" value="1"/>
</dbReference>
<dbReference type="HOGENOM" id="CLU_027239_1_2_1"/>
<reference evidence="6" key="1">
    <citation type="submission" date="2012-12" db="EMBL/GenBank/DDBJ databases">
        <authorList>
            <person name="Hellsten U."/>
            <person name="Grimwood J."/>
            <person name="Chapman J.A."/>
            <person name="Shapiro H."/>
            <person name="Aerts A."/>
            <person name="Otillar R.P."/>
            <person name="Terry A.Y."/>
            <person name="Boore J.L."/>
            <person name="Simakov O."/>
            <person name="Marletaz F."/>
            <person name="Cho S.-J."/>
            <person name="Edsinger-Gonzales E."/>
            <person name="Havlak P."/>
            <person name="Kuo D.-H."/>
            <person name="Larsson T."/>
            <person name="Lv J."/>
            <person name="Arendt D."/>
            <person name="Savage R."/>
            <person name="Osoegawa K."/>
            <person name="de Jong P."/>
            <person name="Lindberg D.R."/>
            <person name="Seaver E.C."/>
            <person name="Weisblat D.A."/>
            <person name="Putnam N.H."/>
            <person name="Grigoriev I.V."/>
            <person name="Rokhsar D.S."/>
        </authorList>
    </citation>
    <scope>NUCLEOTIDE SEQUENCE</scope>
    <source>
        <strain evidence="6">I ESC-2004</strain>
    </source>
</reference>
<dbReference type="SUPFAM" id="SSF52540">
    <property type="entry name" value="P-loop containing nucleoside triphosphate hydrolases"/>
    <property type="match status" value="1"/>
</dbReference>
<dbReference type="EMBL" id="AMQN01005264">
    <property type="status" value="NOT_ANNOTATED_CDS"/>
    <property type="molecule type" value="Genomic_DNA"/>
</dbReference>
<dbReference type="AlphaFoldDB" id="R7VBB5"/>
<proteinExistence type="inferred from homology"/>
<protein>
    <recommendedName>
        <fullName evidence="3">Sulfotransferase domain-containing protein</fullName>
    </recommendedName>
</protein>
<dbReference type="PANTHER" id="PTHR11783">
    <property type="entry name" value="SULFOTRANSFERASE SULT"/>
    <property type="match status" value="1"/>
</dbReference>
<keyword evidence="6" id="KW-1185">Reference proteome</keyword>
<evidence type="ECO:0000313" key="4">
    <source>
        <dbReference type="EMBL" id="ELU12995.1"/>
    </source>
</evidence>
<evidence type="ECO:0000313" key="6">
    <source>
        <dbReference type="Proteomes" id="UP000014760"/>
    </source>
</evidence>
<sequence>MMKKWKVRPSDVLLATPAKSGTTWMSEILLQMREFHPMKSEVEKDEYQVPYAEMGTPLTPSAMGRLDQLPDPRVIKTHLYYEFFEQKVEQEGLKVVVVLREPKDTLTSYYHHYCLRMMGSFPGDFHQFFELFRNDRLMGGNIFKMASGWWTKRDLPNVHIVKYEEMKKDCAGVIRGLGKFLEIPLEEEVVTCIVEKCKIENMRKSKVMDFIVDSQGQKVFEPEKFFRKGVVGDWRTHMTEEEAAFVDGCAQEYFEPIGLNFNV</sequence>
<accession>R7VBB5</accession>
<dbReference type="GO" id="GO:0008146">
    <property type="term" value="F:sulfotransferase activity"/>
    <property type="evidence" value="ECO:0007669"/>
    <property type="project" value="InterPro"/>
</dbReference>
<dbReference type="InterPro" id="IPR027417">
    <property type="entry name" value="P-loop_NTPase"/>
</dbReference>
<dbReference type="InterPro" id="IPR000863">
    <property type="entry name" value="Sulfotransferase_dom"/>
</dbReference>
<keyword evidence="2" id="KW-0808">Transferase</keyword>
<dbReference type="EnsemblMetazoa" id="CapteT199727">
    <property type="protein sequence ID" value="CapteP199727"/>
    <property type="gene ID" value="CapteG199727"/>
</dbReference>
<organism evidence="4">
    <name type="scientific">Capitella teleta</name>
    <name type="common">Polychaete worm</name>
    <dbReference type="NCBI Taxonomy" id="283909"/>
    <lineage>
        <taxon>Eukaryota</taxon>
        <taxon>Metazoa</taxon>
        <taxon>Spiralia</taxon>
        <taxon>Lophotrochozoa</taxon>
        <taxon>Annelida</taxon>
        <taxon>Polychaeta</taxon>
        <taxon>Sedentaria</taxon>
        <taxon>Scolecida</taxon>
        <taxon>Capitellidae</taxon>
        <taxon>Capitella</taxon>
    </lineage>
</organism>
<evidence type="ECO:0000256" key="1">
    <source>
        <dbReference type="ARBA" id="ARBA00005771"/>
    </source>
</evidence>
<name>R7VBB5_CAPTE</name>
<dbReference type="Proteomes" id="UP000014760">
    <property type="component" value="Unassembled WGS sequence"/>
</dbReference>
<dbReference type="OMA" id="EIIWIRR"/>
<reference evidence="4 6" key="2">
    <citation type="journal article" date="2013" name="Nature">
        <title>Insights into bilaterian evolution from three spiralian genomes.</title>
        <authorList>
            <person name="Simakov O."/>
            <person name="Marletaz F."/>
            <person name="Cho S.J."/>
            <person name="Edsinger-Gonzales E."/>
            <person name="Havlak P."/>
            <person name="Hellsten U."/>
            <person name="Kuo D.H."/>
            <person name="Larsson T."/>
            <person name="Lv J."/>
            <person name="Arendt D."/>
            <person name="Savage R."/>
            <person name="Osoegawa K."/>
            <person name="de Jong P."/>
            <person name="Grimwood J."/>
            <person name="Chapman J.A."/>
            <person name="Shapiro H."/>
            <person name="Aerts A."/>
            <person name="Otillar R.P."/>
            <person name="Terry A.Y."/>
            <person name="Boore J.L."/>
            <person name="Grigoriev I.V."/>
            <person name="Lindberg D.R."/>
            <person name="Seaver E.C."/>
            <person name="Weisblat D.A."/>
            <person name="Putnam N.H."/>
            <person name="Rokhsar D.S."/>
        </authorList>
    </citation>
    <scope>NUCLEOTIDE SEQUENCE</scope>
    <source>
        <strain evidence="4 6">I ESC-2004</strain>
    </source>
</reference>
<dbReference type="EMBL" id="KB295566">
    <property type="protein sequence ID" value="ELU12995.1"/>
    <property type="molecule type" value="Genomic_DNA"/>
</dbReference>
<comment type="similarity">
    <text evidence="1">Belongs to the sulfotransferase 1 family.</text>
</comment>
<gene>
    <name evidence="4" type="ORF">CAPTEDRAFT_199727</name>
</gene>
<dbReference type="Pfam" id="PF00685">
    <property type="entry name" value="Sulfotransfer_1"/>
    <property type="match status" value="1"/>
</dbReference>
<feature type="domain" description="Sulfotransferase" evidence="3">
    <location>
        <begin position="9"/>
        <end position="252"/>
    </location>
</feature>
<dbReference type="OrthoDB" id="205623at2759"/>
<evidence type="ECO:0000256" key="2">
    <source>
        <dbReference type="ARBA" id="ARBA00022679"/>
    </source>
</evidence>
<evidence type="ECO:0000313" key="5">
    <source>
        <dbReference type="EnsemblMetazoa" id="CapteP199727"/>
    </source>
</evidence>
<reference evidence="5" key="3">
    <citation type="submission" date="2015-06" db="UniProtKB">
        <authorList>
            <consortium name="EnsemblMetazoa"/>
        </authorList>
    </citation>
    <scope>IDENTIFICATION</scope>
</reference>
<evidence type="ECO:0000259" key="3">
    <source>
        <dbReference type="Pfam" id="PF00685"/>
    </source>
</evidence>